<feature type="transmembrane region" description="Helical" evidence="14">
    <location>
        <begin position="20"/>
        <end position="41"/>
    </location>
</feature>
<dbReference type="Pfam" id="PF04387">
    <property type="entry name" value="PTPLA"/>
    <property type="match status" value="2"/>
</dbReference>
<dbReference type="EMBL" id="KK207780">
    <property type="protein sequence ID" value="EZF54662.1"/>
    <property type="molecule type" value="Genomic_DNA"/>
</dbReference>
<keyword evidence="8 14" id="KW-1133">Transmembrane helix</keyword>
<keyword evidence="12 14" id="KW-0456">Lyase</keyword>
<comment type="function">
    <text evidence="14">Catalyzes the third of the four reactions of the long-chain fatty acids elongation cycle. This endoplasmic reticulum-bound enzymatic process, allows the addition of two carbons to the chain of long- and very long-chain fatty acids/VLCFAs per cycle. This enzyme catalyzes the dehydration of the 3-hydroxyacyl-CoA intermediate into trans-2,3-enoyl-CoA, within each cycle of fatty acid elongation. Thereby, it participates to the production of VLCFAs of different chain lengths that are involved in multiple biological processes as precursors of membrane lipids and lipid mediators.</text>
</comment>
<dbReference type="PANTHER" id="PTHR11035:SF3">
    <property type="entry name" value="VERY-LONG-CHAIN (3R)-3-HYDROXYACYL-COA DEHYDRATASE"/>
    <property type="match status" value="1"/>
</dbReference>
<gene>
    <name evidence="15" type="ORF">H103_02640</name>
</gene>
<dbReference type="InterPro" id="IPR007482">
    <property type="entry name" value="Tyr_Pase-like_PTPLA"/>
</dbReference>
<dbReference type="GO" id="GO:0030497">
    <property type="term" value="P:fatty acid elongation"/>
    <property type="evidence" value="ECO:0007669"/>
    <property type="project" value="TreeGrafter"/>
</dbReference>
<feature type="transmembrane region" description="Helical" evidence="14">
    <location>
        <begin position="208"/>
        <end position="228"/>
    </location>
</feature>
<keyword evidence="7 14" id="KW-0276">Fatty acid metabolism</keyword>
<dbReference type="GO" id="GO:0030148">
    <property type="term" value="P:sphingolipid biosynthetic process"/>
    <property type="evidence" value="ECO:0007669"/>
    <property type="project" value="TreeGrafter"/>
</dbReference>
<organism evidence="15">
    <name type="scientific">Trichophyton rubrum CBS 288.86</name>
    <dbReference type="NCBI Taxonomy" id="1215330"/>
    <lineage>
        <taxon>Eukaryota</taxon>
        <taxon>Fungi</taxon>
        <taxon>Dikarya</taxon>
        <taxon>Ascomycota</taxon>
        <taxon>Pezizomycotina</taxon>
        <taxon>Eurotiomycetes</taxon>
        <taxon>Eurotiomycetidae</taxon>
        <taxon>Onygenales</taxon>
        <taxon>Arthrodermataceae</taxon>
        <taxon>Trichophyton</taxon>
    </lineage>
</organism>
<comment type="subcellular location">
    <subcellularLocation>
        <location evidence="14">Endoplasmic reticulum membrane</location>
        <topology evidence="14">Multi-pass membrane protein</topology>
    </subcellularLocation>
    <subcellularLocation>
        <location evidence="1">Membrane</location>
        <topology evidence="1">Multi-pass membrane protein</topology>
    </subcellularLocation>
</comment>
<dbReference type="AlphaFoldDB" id="A0A022W8J2"/>
<evidence type="ECO:0000256" key="12">
    <source>
        <dbReference type="ARBA" id="ARBA00023239"/>
    </source>
</evidence>
<evidence type="ECO:0000256" key="8">
    <source>
        <dbReference type="ARBA" id="ARBA00022989"/>
    </source>
</evidence>
<evidence type="ECO:0000256" key="13">
    <source>
        <dbReference type="ARBA" id="ARBA00036671"/>
    </source>
</evidence>
<feature type="transmembrane region" description="Helical" evidence="14">
    <location>
        <begin position="143"/>
        <end position="160"/>
    </location>
</feature>
<dbReference type="OrthoDB" id="46988at2759"/>
<feature type="transmembrane region" description="Helical" evidence="14">
    <location>
        <begin position="240"/>
        <end position="258"/>
    </location>
</feature>
<dbReference type="Proteomes" id="UP000023758">
    <property type="component" value="Unassembled WGS sequence"/>
</dbReference>
<keyword evidence="6 14" id="KW-0812">Transmembrane</keyword>
<reference evidence="15" key="1">
    <citation type="submission" date="2014-02" db="EMBL/GenBank/DDBJ databases">
        <title>The Genome Sequence of Trichophyton rubrum (morphotype fischeri) CBS 288.86.</title>
        <authorList>
            <consortium name="The Broad Institute Genomics Platform"/>
            <person name="Cuomo C.A."/>
            <person name="White T.C."/>
            <person name="Graser Y."/>
            <person name="Martinez-Rossi N."/>
            <person name="Heitman J."/>
            <person name="Young S.K."/>
            <person name="Zeng Q."/>
            <person name="Gargeya S."/>
            <person name="Abouelleil A."/>
            <person name="Alvarado L."/>
            <person name="Chapman S.B."/>
            <person name="Gainer-Dewar J."/>
            <person name="Goldberg J."/>
            <person name="Griggs A."/>
            <person name="Gujja S."/>
            <person name="Hansen M."/>
            <person name="Howarth C."/>
            <person name="Imamovic A."/>
            <person name="Larimer J."/>
            <person name="Martinez D."/>
            <person name="Murphy C."/>
            <person name="Pearson M.D."/>
            <person name="Persinoti G."/>
            <person name="Poon T."/>
            <person name="Priest M."/>
            <person name="Roberts A.D."/>
            <person name="Saif S."/>
            <person name="Shea T.D."/>
            <person name="Sykes S.N."/>
            <person name="Wortman J."/>
            <person name="Nusbaum C."/>
            <person name="Birren B."/>
        </authorList>
    </citation>
    <scope>NUCLEOTIDE SEQUENCE [LARGE SCALE GENOMIC DNA]</scope>
    <source>
        <strain evidence="15">CBS 288.86</strain>
    </source>
</reference>
<protein>
    <recommendedName>
        <fullName evidence="4 14">Very-long-chain (3R)-3-hydroxyacyl-CoA dehydratase</fullName>
        <ecNumber evidence="4 14">4.2.1.134</ecNumber>
    </recommendedName>
</protein>
<dbReference type="GO" id="GO:0005789">
    <property type="term" value="C:endoplasmic reticulum membrane"/>
    <property type="evidence" value="ECO:0007669"/>
    <property type="project" value="UniProtKB-SubCell"/>
</dbReference>
<dbReference type="EC" id="4.2.1.134" evidence="4 14"/>
<comment type="pathway">
    <text evidence="2 14">Lipid metabolism; fatty acid biosynthesis.</text>
</comment>
<evidence type="ECO:0000256" key="4">
    <source>
        <dbReference type="ARBA" id="ARBA00013122"/>
    </source>
</evidence>
<evidence type="ECO:0000256" key="9">
    <source>
        <dbReference type="ARBA" id="ARBA00023098"/>
    </source>
</evidence>
<sequence>MASSRSSMPASSPTQAYLFLYNLVSLGLWSTLTFRLLFSLFQLYSDSHGSYGSEGEGVSGLFVYLFPLLRTTQSLAALEILHSLFGLVRASAVTTTMQVASRLLLVWGVMYVFSPFSPTLPIFEFDGTGVNKYFLLGHGMRSAQLSDWGFIGCLFAWGVTECIRYGFFVFQISGQGIPKAILWLRFAFSPSHFPPDSSINNFYFRYNTFFILYPVGISSECFLIYLTVINASGLLSIFRFTFIAILLVYIPGMANLFITP</sequence>
<dbReference type="GO" id="GO:0102158">
    <property type="term" value="F:very-long-chain (3R)-3-hydroxyacyl-CoA dehydratase activity"/>
    <property type="evidence" value="ECO:0007669"/>
    <property type="project" value="UniProtKB-EC"/>
</dbReference>
<evidence type="ECO:0000256" key="7">
    <source>
        <dbReference type="ARBA" id="ARBA00022832"/>
    </source>
</evidence>
<comment type="catalytic activity">
    <reaction evidence="13 14">
        <text>a very-long-chain (3R)-3-hydroxyacyl-CoA = a very-long-chain (2E)-enoyl-CoA + H2O</text>
        <dbReference type="Rhea" id="RHEA:45812"/>
        <dbReference type="ChEBI" id="CHEBI:15377"/>
        <dbReference type="ChEBI" id="CHEBI:83728"/>
        <dbReference type="ChEBI" id="CHEBI:85440"/>
        <dbReference type="EC" id="4.2.1.134"/>
    </reaction>
</comment>
<dbReference type="GO" id="GO:0042761">
    <property type="term" value="P:very long-chain fatty acid biosynthetic process"/>
    <property type="evidence" value="ECO:0007669"/>
    <property type="project" value="TreeGrafter"/>
</dbReference>
<evidence type="ECO:0000313" key="15">
    <source>
        <dbReference type="EMBL" id="EZF54662.1"/>
    </source>
</evidence>
<keyword evidence="11 14" id="KW-0275">Fatty acid biosynthesis</keyword>
<evidence type="ECO:0000256" key="11">
    <source>
        <dbReference type="ARBA" id="ARBA00023160"/>
    </source>
</evidence>
<evidence type="ECO:0000256" key="2">
    <source>
        <dbReference type="ARBA" id="ARBA00005194"/>
    </source>
</evidence>
<feature type="transmembrane region" description="Helical" evidence="14">
    <location>
        <begin position="103"/>
        <end position="123"/>
    </location>
</feature>
<evidence type="ECO:0000256" key="3">
    <source>
        <dbReference type="ARBA" id="ARBA00007811"/>
    </source>
</evidence>
<proteinExistence type="inferred from homology"/>
<dbReference type="UniPathway" id="UPA00094"/>
<keyword evidence="14" id="KW-0256">Endoplasmic reticulum</keyword>
<evidence type="ECO:0000256" key="10">
    <source>
        <dbReference type="ARBA" id="ARBA00023136"/>
    </source>
</evidence>
<evidence type="ECO:0000256" key="5">
    <source>
        <dbReference type="ARBA" id="ARBA00022516"/>
    </source>
</evidence>
<evidence type="ECO:0000256" key="1">
    <source>
        <dbReference type="ARBA" id="ARBA00004141"/>
    </source>
</evidence>
<comment type="similarity">
    <text evidence="3 14">Belongs to the very long-chain fatty acids dehydratase HACD family.</text>
</comment>
<keyword evidence="10 14" id="KW-0472">Membrane</keyword>
<accession>A0A022W8J2</accession>
<dbReference type="HOGENOM" id="CLU_034302_6_0_1"/>
<dbReference type="PANTHER" id="PTHR11035">
    <property type="entry name" value="VERY-LONG-CHAIN (3R)-3-HYDROXYACYL-COA DEHYDRATASE"/>
    <property type="match status" value="1"/>
</dbReference>
<evidence type="ECO:0000256" key="14">
    <source>
        <dbReference type="RuleBase" id="RU363109"/>
    </source>
</evidence>
<evidence type="ECO:0000256" key="6">
    <source>
        <dbReference type="ARBA" id="ARBA00022692"/>
    </source>
</evidence>
<keyword evidence="5 14" id="KW-0444">Lipid biosynthesis</keyword>
<keyword evidence="9 14" id="KW-0443">Lipid metabolism</keyword>
<name>A0A022W8J2_TRIRU</name>